<dbReference type="SUPFAM" id="SSF48350">
    <property type="entry name" value="GTPase activation domain, GAP"/>
    <property type="match status" value="1"/>
</dbReference>
<dbReference type="Proteomes" id="UP001175271">
    <property type="component" value="Unassembled WGS sequence"/>
</dbReference>
<accession>A0AA39GYN6</accession>
<organism evidence="2 3">
    <name type="scientific">Steinernema hermaphroditum</name>
    <dbReference type="NCBI Taxonomy" id="289476"/>
    <lineage>
        <taxon>Eukaryota</taxon>
        <taxon>Metazoa</taxon>
        <taxon>Ecdysozoa</taxon>
        <taxon>Nematoda</taxon>
        <taxon>Chromadorea</taxon>
        <taxon>Rhabditida</taxon>
        <taxon>Tylenchina</taxon>
        <taxon>Panagrolaimomorpha</taxon>
        <taxon>Strongyloidoidea</taxon>
        <taxon>Steinernematidae</taxon>
        <taxon>Steinernema</taxon>
    </lineage>
</organism>
<dbReference type="GO" id="GO:0007266">
    <property type="term" value="P:Rho protein signal transduction"/>
    <property type="evidence" value="ECO:0007669"/>
    <property type="project" value="TreeGrafter"/>
</dbReference>
<dbReference type="CDD" id="cd00159">
    <property type="entry name" value="RhoGAP"/>
    <property type="match status" value="1"/>
</dbReference>
<dbReference type="EMBL" id="JAUCMV010000005">
    <property type="protein sequence ID" value="KAK0396010.1"/>
    <property type="molecule type" value="Genomic_DNA"/>
</dbReference>
<name>A0AA39GYN6_9BILA</name>
<keyword evidence="3" id="KW-1185">Reference proteome</keyword>
<dbReference type="GO" id="GO:0097149">
    <property type="term" value="C:centralspindlin complex"/>
    <property type="evidence" value="ECO:0007669"/>
    <property type="project" value="TreeGrafter"/>
</dbReference>
<gene>
    <name evidence="2" type="ORF">QR680_001529</name>
</gene>
<reference evidence="2" key="1">
    <citation type="submission" date="2023-06" db="EMBL/GenBank/DDBJ databases">
        <title>Genomic analysis of the entomopathogenic nematode Steinernema hermaphroditum.</title>
        <authorList>
            <person name="Schwarz E.M."/>
            <person name="Heppert J.K."/>
            <person name="Baniya A."/>
            <person name="Schwartz H.T."/>
            <person name="Tan C.-H."/>
            <person name="Antoshechkin I."/>
            <person name="Sternberg P.W."/>
            <person name="Goodrich-Blair H."/>
            <person name="Dillman A.R."/>
        </authorList>
    </citation>
    <scope>NUCLEOTIDE SEQUENCE</scope>
    <source>
        <strain evidence="2">PS9179</strain>
        <tissue evidence="2">Whole animal</tissue>
    </source>
</reference>
<comment type="caution">
    <text evidence="2">The sequence shown here is derived from an EMBL/GenBank/DDBJ whole genome shotgun (WGS) entry which is preliminary data.</text>
</comment>
<dbReference type="GO" id="GO:0005096">
    <property type="term" value="F:GTPase activator activity"/>
    <property type="evidence" value="ECO:0007669"/>
    <property type="project" value="TreeGrafter"/>
</dbReference>
<dbReference type="PANTHER" id="PTHR46199:SF3">
    <property type="entry name" value="RAC GTPASE-ACTIVATING PROTEIN 1"/>
    <property type="match status" value="1"/>
</dbReference>
<evidence type="ECO:0000313" key="2">
    <source>
        <dbReference type="EMBL" id="KAK0396010.1"/>
    </source>
</evidence>
<dbReference type="AlphaFoldDB" id="A0AA39GYN6"/>
<dbReference type="InterPro" id="IPR008936">
    <property type="entry name" value="Rho_GTPase_activation_prot"/>
</dbReference>
<dbReference type="SMART" id="SM00324">
    <property type="entry name" value="RhoGAP"/>
    <property type="match status" value="1"/>
</dbReference>
<dbReference type="InterPro" id="IPR000198">
    <property type="entry name" value="RhoGAP_dom"/>
</dbReference>
<evidence type="ECO:0000313" key="3">
    <source>
        <dbReference type="Proteomes" id="UP001175271"/>
    </source>
</evidence>
<dbReference type="GO" id="GO:0030496">
    <property type="term" value="C:midbody"/>
    <property type="evidence" value="ECO:0007669"/>
    <property type="project" value="TreeGrafter"/>
</dbReference>
<dbReference type="PROSITE" id="PS50238">
    <property type="entry name" value="RHOGAP"/>
    <property type="match status" value="1"/>
</dbReference>
<protein>
    <recommendedName>
        <fullName evidence="1">Rho-GAP domain-containing protein</fullName>
    </recommendedName>
</protein>
<dbReference type="GO" id="GO:0000281">
    <property type="term" value="P:mitotic cytokinesis"/>
    <property type="evidence" value="ECO:0007669"/>
    <property type="project" value="TreeGrafter"/>
</dbReference>
<dbReference type="Pfam" id="PF00620">
    <property type="entry name" value="RhoGAP"/>
    <property type="match status" value="1"/>
</dbReference>
<dbReference type="GO" id="GO:0051256">
    <property type="term" value="P:mitotic spindle midzone assembly"/>
    <property type="evidence" value="ECO:0007669"/>
    <property type="project" value="TreeGrafter"/>
</dbReference>
<dbReference type="PANTHER" id="PTHR46199">
    <property type="entry name" value="RAC GTPASE-ACTIVATING PROTEIN 1"/>
    <property type="match status" value="1"/>
</dbReference>
<dbReference type="GO" id="GO:0005634">
    <property type="term" value="C:nucleus"/>
    <property type="evidence" value="ECO:0007669"/>
    <property type="project" value="TreeGrafter"/>
</dbReference>
<proteinExistence type="predicted"/>
<evidence type="ECO:0000259" key="1">
    <source>
        <dbReference type="PROSITE" id="PS50238"/>
    </source>
</evidence>
<sequence length="477" mass="53727">MSDGTRRRIPEADVQNPASHLGWSLERPGIKGPIVSFVFFDRDSAKRIPTGSILRFLTERLWLVPLDSKKCKNITIKRDKAGSLEEFQDNVYRNSHHYKDIISKFNISKEHPGLRVSPVLNDLMQTPKDMIGRTFGFTSWYHLGPRFFDKPLNEGTFEKGLACAKYAGLLRTAKTKSRNLQRKRLSVTQLRAQKYVVFLLSLSDFLFILQCGNMKSKKKANDEGSKKQGLTGVFRTIQKKANNILPSWIIRRPIMKTSSQLSLRSRKNPKGQLFKSVSSSDQTTTAIALSNLLLAEGGASVPLAVVKCIEAVELNGLQERGIYRAPGNYAKANRVLRLIANNDVPNLKEEPAAMVATLLKKLLRTLSDPLVPKSFTDEHDLNDPDAVNSFFRILAMQPAVHRHTLAAIIMHFKKVIANEKINSMTAANLSICAAHSFFDPAIRNLLNVSEELKVRTDFFTQLLDLPTSSWEEILQRN</sequence>
<dbReference type="GO" id="GO:0051233">
    <property type="term" value="C:spindle midzone"/>
    <property type="evidence" value="ECO:0007669"/>
    <property type="project" value="TreeGrafter"/>
</dbReference>
<feature type="domain" description="Rho-GAP" evidence="1">
    <location>
        <begin position="287"/>
        <end position="474"/>
    </location>
</feature>
<dbReference type="GO" id="GO:0032154">
    <property type="term" value="C:cleavage furrow"/>
    <property type="evidence" value="ECO:0007669"/>
    <property type="project" value="TreeGrafter"/>
</dbReference>
<dbReference type="Gene3D" id="1.10.555.10">
    <property type="entry name" value="Rho GTPase activation protein"/>
    <property type="match status" value="1"/>
</dbReference>